<dbReference type="PROSITE" id="PS51349">
    <property type="entry name" value="FMN_HYDROXY_ACID_DH_2"/>
    <property type="match status" value="1"/>
</dbReference>
<evidence type="ECO:0000313" key="5">
    <source>
        <dbReference type="EMBL" id="MBA0627018.1"/>
    </source>
</evidence>
<dbReference type="EMBL" id="JABFAC010000010">
    <property type="protein sequence ID" value="MBA0627022.1"/>
    <property type="molecule type" value="Genomic_DNA"/>
</dbReference>
<dbReference type="EMBL" id="JABFAC010247577">
    <property type="protein sequence ID" value="MBA0636946.1"/>
    <property type="molecule type" value="Genomic_DNA"/>
</dbReference>
<comment type="cofactor">
    <cofactor evidence="1">
        <name>FMN</name>
        <dbReference type="ChEBI" id="CHEBI:58210"/>
    </cofactor>
</comment>
<keyword evidence="8" id="KW-1185">Reference proteome</keyword>
<evidence type="ECO:0000256" key="2">
    <source>
        <dbReference type="ARBA" id="ARBA00023002"/>
    </source>
</evidence>
<dbReference type="PANTHER" id="PTHR10578">
    <property type="entry name" value="S -2-HYDROXY-ACID OXIDASE-RELATED"/>
    <property type="match status" value="1"/>
</dbReference>
<sequence length="120" mass="13178">MQMLRRGITVKTSYGVKPEMSSWLVQVVGAVEGKVPDLFDGGIRRGTDVFKALAIGAQAVLIGRPAVYGLAAKGEYGVKRVIEMLRDELELTMALSGCPTLNHISRKHVRTKPERPRSML</sequence>
<dbReference type="InterPro" id="IPR000262">
    <property type="entry name" value="FMN-dep_DH"/>
</dbReference>
<evidence type="ECO:0000313" key="8">
    <source>
        <dbReference type="Proteomes" id="UP000593561"/>
    </source>
</evidence>
<dbReference type="PANTHER" id="PTHR10578:SF67">
    <property type="entry name" value="PEROXISOMAL (S)-2-HYDROXYACID OXIDASE GLO3"/>
    <property type="match status" value="1"/>
</dbReference>
<dbReference type="Proteomes" id="UP000593561">
    <property type="component" value="Unassembled WGS sequence"/>
</dbReference>
<dbReference type="SUPFAM" id="SSF51395">
    <property type="entry name" value="FMN-linked oxidoreductases"/>
    <property type="match status" value="1"/>
</dbReference>
<evidence type="ECO:0000256" key="1">
    <source>
        <dbReference type="ARBA" id="ARBA00001917"/>
    </source>
</evidence>
<gene>
    <name evidence="4" type="ORF">Godav_004574</name>
    <name evidence="5" type="ORF">Godav_004575</name>
    <name evidence="6" type="ORF">Godav_004576</name>
    <name evidence="7" type="ORF">Godav_025077</name>
</gene>
<feature type="domain" description="FMN hydroxy acid dehydrogenase" evidence="3">
    <location>
        <begin position="1"/>
        <end position="114"/>
    </location>
</feature>
<dbReference type="AlphaFoldDB" id="A0A7J8SN43"/>
<evidence type="ECO:0000313" key="6">
    <source>
        <dbReference type="EMBL" id="MBA0627022.1"/>
    </source>
</evidence>
<reference evidence="4 8" key="1">
    <citation type="journal article" date="2019" name="Genome Biol. Evol.">
        <title>Insights into the evolution of the New World diploid cottons (Gossypium, subgenus Houzingenia) based on genome sequencing.</title>
        <authorList>
            <person name="Grover C.E."/>
            <person name="Arick M.A. 2nd"/>
            <person name="Thrash A."/>
            <person name="Conover J.L."/>
            <person name="Sanders W.S."/>
            <person name="Peterson D.G."/>
            <person name="Frelichowski J.E."/>
            <person name="Scheffler J.A."/>
            <person name="Scheffler B.E."/>
            <person name="Wendel J.F."/>
        </authorList>
    </citation>
    <scope>NUCLEOTIDE SEQUENCE [LARGE SCALE GENOMIC DNA]</scope>
    <source>
        <strain evidence="4">27</strain>
        <tissue evidence="4">Leaf</tissue>
    </source>
</reference>
<name>A0A7J8SN43_GOSDV</name>
<dbReference type="Pfam" id="PF01070">
    <property type="entry name" value="FMN_dh"/>
    <property type="match status" value="1"/>
</dbReference>
<keyword evidence="2" id="KW-0560">Oxidoreductase</keyword>
<evidence type="ECO:0000313" key="7">
    <source>
        <dbReference type="EMBL" id="MBA0636946.1"/>
    </source>
</evidence>
<accession>A0A7J8SN43</accession>
<dbReference type="InterPro" id="IPR037396">
    <property type="entry name" value="FMN_HAD"/>
</dbReference>
<proteinExistence type="predicted"/>
<comment type="caution">
    <text evidence="4">The sequence shown here is derived from an EMBL/GenBank/DDBJ whole genome shotgun (WGS) entry which is preliminary data.</text>
</comment>
<evidence type="ECO:0000313" key="4">
    <source>
        <dbReference type="EMBL" id="MBA0627016.1"/>
    </source>
</evidence>
<evidence type="ECO:0000259" key="3">
    <source>
        <dbReference type="PROSITE" id="PS51349"/>
    </source>
</evidence>
<organism evidence="4 8">
    <name type="scientific">Gossypium davidsonii</name>
    <name type="common">Davidson's cotton</name>
    <name type="synonym">Gossypium klotzschianum subsp. davidsonii</name>
    <dbReference type="NCBI Taxonomy" id="34287"/>
    <lineage>
        <taxon>Eukaryota</taxon>
        <taxon>Viridiplantae</taxon>
        <taxon>Streptophyta</taxon>
        <taxon>Embryophyta</taxon>
        <taxon>Tracheophyta</taxon>
        <taxon>Spermatophyta</taxon>
        <taxon>Magnoliopsida</taxon>
        <taxon>eudicotyledons</taxon>
        <taxon>Gunneridae</taxon>
        <taxon>Pentapetalae</taxon>
        <taxon>rosids</taxon>
        <taxon>malvids</taxon>
        <taxon>Malvales</taxon>
        <taxon>Malvaceae</taxon>
        <taxon>Malvoideae</taxon>
        <taxon>Gossypium</taxon>
    </lineage>
</organism>
<dbReference type="InterPro" id="IPR013785">
    <property type="entry name" value="Aldolase_TIM"/>
</dbReference>
<dbReference type="EMBL" id="JABFAC010000010">
    <property type="protein sequence ID" value="MBA0627018.1"/>
    <property type="molecule type" value="Genomic_DNA"/>
</dbReference>
<reference evidence="4" key="2">
    <citation type="submission" date="2020-04" db="EMBL/GenBank/DDBJ databases">
        <authorList>
            <person name="Grover C.E."/>
            <person name="Arick M.A. II"/>
            <person name="Thrash A."/>
            <person name="Conover J.L."/>
            <person name="Sanders W.S."/>
            <person name="Peterson D.G."/>
            <person name="Scheffler J.A."/>
            <person name="Scheffler B.E."/>
            <person name="Wendel J.F."/>
        </authorList>
    </citation>
    <scope>NUCLEOTIDE SEQUENCE</scope>
    <source>
        <strain evidence="4">27</strain>
        <tissue evidence="4">Leaf</tissue>
    </source>
</reference>
<dbReference type="Gene3D" id="3.20.20.70">
    <property type="entry name" value="Aldolase class I"/>
    <property type="match status" value="1"/>
</dbReference>
<dbReference type="GO" id="GO:0016491">
    <property type="term" value="F:oxidoreductase activity"/>
    <property type="evidence" value="ECO:0007669"/>
    <property type="project" value="UniProtKB-KW"/>
</dbReference>
<dbReference type="EMBL" id="JABFAC010000010">
    <property type="protein sequence ID" value="MBA0627016.1"/>
    <property type="molecule type" value="Genomic_DNA"/>
</dbReference>
<protein>
    <recommendedName>
        <fullName evidence="3">FMN hydroxy acid dehydrogenase domain-containing protein</fullName>
    </recommendedName>
</protein>